<organism evidence="1 2">
    <name type="scientific">Archangium minus</name>
    <dbReference type="NCBI Taxonomy" id="83450"/>
    <lineage>
        <taxon>Bacteria</taxon>
        <taxon>Pseudomonadati</taxon>
        <taxon>Myxococcota</taxon>
        <taxon>Myxococcia</taxon>
        <taxon>Myxococcales</taxon>
        <taxon>Cystobacterineae</taxon>
        <taxon>Archangiaceae</taxon>
        <taxon>Archangium</taxon>
    </lineage>
</organism>
<protein>
    <submittedName>
        <fullName evidence="1">Uncharacterized protein</fullName>
    </submittedName>
</protein>
<dbReference type="Proteomes" id="UP001611383">
    <property type="component" value="Chromosome"/>
</dbReference>
<keyword evidence="2" id="KW-1185">Reference proteome</keyword>
<name>A0ABY9WUL6_9BACT</name>
<gene>
    <name evidence="1" type="ORF">F0U60_20560</name>
</gene>
<sequence>MLGVPSEDTLPRLWSTPTHEELDAIVRVTDPVVRNLRITQAYHALTVALSGLLGVKNVSWCAYATWASKTAGVFIRKDEIPDLLGNFLERADATTRGFSNQQRFQTQTRSLEFSLPRFGLQPVLTRTIERIADDIAHHIARGNLLVFEELGPFYVEMLARFGGGAPPDQDALNGLLARLRPGPVDEGGQELLIRAATHYHQALHAQEPKARAELLFLANSLVGFHEQARLQGPILDSLNAPFRDVFLHELSVSSGLRASGQGASGQLRGGAGLAIQELSLRSLFEPLARWLERLWRELSTRAFMQLELPDAALKMGEDIPALTAERDFPPELQTLSHPELLALLARVDRTLNDTQGSAARDWGNLDDRMNYIVDLFRTRQQDRLLYDQPFTYLQVEAFRQGRVPHGRL</sequence>
<accession>A0ABY9WUL6</accession>
<reference evidence="1 2" key="1">
    <citation type="submission" date="2019-08" db="EMBL/GenBank/DDBJ databases">
        <title>Archangium and Cystobacter genomes.</title>
        <authorList>
            <person name="Chen I.-C.K."/>
            <person name="Wielgoss S."/>
        </authorList>
    </citation>
    <scope>NUCLEOTIDE SEQUENCE [LARGE SCALE GENOMIC DNA]</scope>
    <source>
        <strain evidence="1 2">Cbm 6</strain>
    </source>
</reference>
<dbReference type="RefSeq" id="WP_395822429.1">
    <property type="nucleotide sequence ID" value="NZ_CP043494.1"/>
</dbReference>
<proteinExistence type="predicted"/>
<dbReference type="EMBL" id="CP043494">
    <property type="protein sequence ID" value="WNG46245.1"/>
    <property type="molecule type" value="Genomic_DNA"/>
</dbReference>
<evidence type="ECO:0000313" key="1">
    <source>
        <dbReference type="EMBL" id="WNG46245.1"/>
    </source>
</evidence>
<evidence type="ECO:0000313" key="2">
    <source>
        <dbReference type="Proteomes" id="UP001611383"/>
    </source>
</evidence>